<gene>
    <name evidence="1" type="ORF">GSY69_09780</name>
</gene>
<sequence length="101" mass="10423">MIIECTHPDHAVDPATGRTACPDPDCLVAAADGGFDPMDRLPAARPEWILASPDRLDACEVEALAVLGDAGLVPQVVGLEAGPAGAEPIGFTPARRLRRAG</sequence>
<dbReference type="AlphaFoldDB" id="A0A6N9H932"/>
<dbReference type="RefSeq" id="WP_160953666.1">
    <property type="nucleotide sequence ID" value="NZ_WWEQ01000042.1"/>
</dbReference>
<comment type="caution">
    <text evidence="1">The sequence shown here is derived from an EMBL/GenBank/DDBJ whole genome shotgun (WGS) entry which is preliminary data.</text>
</comment>
<reference evidence="1 2" key="1">
    <citation type="submission" date="2020-01" db="EMBL/GenBank/DDBJ databases">
        <authorList>
            <person name="Deng T."/>
        </authorList>
    </citation>
    <scope>NUCLEOTIDE SEQUENCE [LARGE SCALE GENOMIC DNA]</scope>
    <source>
        <strain evidence="1 2">5221</strain>
    </source>
</reference>
<protein>
    <submittedName>
        <fullName evidence="1">Uncharacterized protein</fullName>
    </submittedName>
</protein>
<evidence type="ECO:0000313" key="2">
    <source>
        <dbReference type="Proteomes" id="UP000469215"/>
    </source>
</evidence>
<keyword evidence="2" id="KW-1185">Reference proteome</keyword>
<name>A0A6N9H932_9MICO</name>
<dbReference type="Proteomes" id="UP000469215">
    <property type="component" value="Unassembled WGS sequence"/>
</dbReference>
<accession>A0A6N9H932</accession>
<evidence type="ECO:0000313" key="1">
    <source>
        <dbReference type="EMBL" id="MYM20246.1"/>
    </source>
</evidence>
<organism evidence="1 2">
    <name type="scientific">Brevibacterium rongguiense</name>
    <dbReference type="NCBI Taxonomy" id="2695267"/>
    <lineage>
        <taxon>Bacteria</taxon>
        <taxon>Bacillati</taxon>
        <taxon>Actinomycetota</taxon>
        <taxon>Actinomycetes</taxon>
        <taxon>Micrococcales</taxon>
        <taxon>Brevibacteriaceae</taxon>
        <taxon>Brevibacterium</taxon>
    </lineage>
</organism>
<proteinExistence type="predicted"/>
<dbReference type="EMBL" id="WWEQ01000042">
    <property type="protein sequence ID" value="MYM20246.1"/>
    <property type="molecule type" value="Genomic_DNA"/>
</dbReference>